<evidence type="ECO:0000313" key="10">
    <source>
        <dbReference type="EMBL" id="NGO72757.1"/>
    </source>
</evidence>
<feature type="transmembrane region" description="Helical" evidence="7">
    <location>
        <begin position="90"/>
        <end position="114"/>
    </location>
</feature>
<feature type="transmembrane region" description="Helical" evidence="7">
    <location>
        <begin position="23"/>
        <end position="43"/>
    </location>
</feature>
<dbReference type="Proteomes" id="UP000477722">
    <property type="component" value="Unassembled WGS sequence"/>
</dbReference>
<evidence type="ECO:0000256" key="1">
    <source>
        <dbReference type="ARBA" id="ARBA00004651"/>
    </source>
</evidence>
<dbReference type="AlphaFoldDB" id="A0A6G4X7C8"/>
<dbReference type="PANTHER" id="PTHR12677:SF59">
    <property type="entry name" value="GOLGI APPARATUS MEMBRANE PROTEIN TVP38-RELATED"/>
    <property type="match status" value="1"/>
</dbReference>
<evidence type="ECO:0000313" key="11">
    <source>
        <dbReference type="Proteomes" id="UP000477722"/>
    </source>
</evidence>
<comment type="caution">
    <text evidence="10">The sequence shown here is derived from an EMBL/GenBank/DDBJ whole genome shotgun (WGS) entry which is preliminary data.</text>
</comment>
<evidence type="ECO:0000256" key="2">
    <source>
        <dbReference type="ARBA" id="ARBA00008640"/>
    </source>
</evidence>
<dbReference type="GO" id="GO:0005886">
    <property type="term" value="C:plasma membrane"/>
    <property type="evidence" value="ECO:0007669"/>
    <property type="project" value="UniProtKB-SubCell"/>
</dbReference>
<feature type="compositionally biased region" description="Pro residues" evidence="8">
    <location>
        <begin position="236"/>
        <end position="245"/>
    </location>
</feature>
<dbReference type="InterPro" id="IPR015414">
    <property type="entry name" value="TMEM64"/>
</dbReference>
<gene>
    <name evidence="10" type="ORF">G5C65_31320</name>
</gene>
<evidence type="ECO:0000259" key="9">
    <source>
        <dbReference type="Pfam" id="PF09335"/>
    </source>
</evidence>
<dbReference type="InterPro" id="IPR032816">
    <property type="entry name" value="VTT_dom"/>
</dbReference>
<keyword evidence="4 7" id="KW-0812">Transmembrane</keyword>
<dbReference type="RefSeq" id="WP_165302425.1">
    <property type="nucleotide sequence ID" value="NZ_JAAKZZ010000531.1"/>
</dbReference>
<comment type="similarity">
    <text evidence="2 7">Belongs to the TVP38/TMEM64 family.</text>
</comment>
<keyword evidence="6 7" id="KW-0472">Membrane</keyword>
<dbReference type="PANTHER" id="PTHR12677">
    <property type="entry name" value="GOLGI APPARATUS MEMBRANE PROTEIN TVP38-RELATED"/>
    <property type="match status" value="1"/>
</dbReference>
<feature type="domain" description="VTT" evidence="9">
    <location>
        <begin position="78"/>
        <end position="195"/>
    </location>
</feature>
<keyword evidence="11" id="KW-1185">Reference proteome</keyword>
<evidence type="ECO:0000256" key="6">
    <source>
        <dbReference type="ARBA" id="ARBA00023136"/>
    </source>
</evidence>
<name>A0A6G4X7C8_9ACTN</name>
<proteinExistence type="inferred from homology"/>
<evidence type="ECO:0000256" key="5">
    <source>
        <dbReference type="ARBA" id="ARBA00022989"/>
    </source>
</evidence>
<accession>A0A6G4X7C8</accession>
<organism evidence="10 11">
    <name type="scientific">Streptomyces boncukensis</name>
    <dbReference type="NCBI Taxonomy" id="2711219"/>
    <lineage>
        <taxon>Bacteria</taxon>
        <taxon>Bacillati</taxon>
        <taxon>Actinomycetota</taxon>
        <taxon>Actinomycetes</taxon>
        <taxon>Kitasatosporales</taxon>
        <taxon>Streptomycetaceae</taxon>
        <taxon>Streptomyces</taxon>
    </lineage>
</organism>
<feature type="transmembrane region" description="Helical" evidence="7">
    <location>
        <begin position="55"/>
        <end position="78"/>
    </location>
</feature>
<evidence type="ECO:0000256" key="8">
    <source>
        <dbReference type="SAM" id="MobiDB-lite"/>
    </source>
</evidence>
<feature type="transmembrane region" description="Helical" evidence="7">
    <location>
        <begin position="204"/>
        <end position="224"/>
    </location>
</feature>
<keyword evidence="3 7" id="KW-1003">Cell membrane</keyword>
<dbReference type="Pfam" id="PF09335">
    <property type="entry name" value="VTT_dom"/>
    <property type="match status" value="1"/>
</dbReference>
<comment type="subcellular location">
    <subcellularLocation>
        <location evidence="1 7">Cell membrane</location>
        <topology evidence="1 7">Multi-pass membrane protein</topology>
    </subcellularLocation>
</comment>
<keyword evidence="5 7" id="KW-1133">Transmembrane helix</keyword>
<evidence type="ECO:0000256" key="4">
    <source>
        <dbReference type="ARBA" id="ARBA00022692"/>
    </source>
</evidence>
<dbReference type="EMBL" id="JAAKZZ010000531">
    <property type="protein sequence ID" value="NGO72757.1"/>
    <property type="molecule type" value="Genomic_DNA"/>
</dbReference>
<protein>
    <recommendedName>
        <fullName evidence="7">TVP38/TMEM64 family membrane protein</fullName>
    </recommendedName>
</protein>
<evidence type="ECO:0000256" key="7">
    <source>
        <dbReference type="RuleBase" id="RU366058"/>
    </source>
</evidence>
<evidence type="ECO:0000256" key="3">
    <source>
        <dbReference type="ARBA" id="ARBA00022475"/>
    </source>
</evidence>
<sequence length="268" mass="27127">MPVPASPPDGPPTRLARSLLSPWSRFALLLVLLGAAATAMLLYEPQRLLVHGWPPQLPTGAAAALFGAVYGLCTTAFVPRPVLNLAAGAVFGASLGTLAATAGTVLGAGLAFGLGRVLGQDALRPLLRARVLAAADRMLSRHGFRSMLVIRLLPGVPFAASNYGAAVSRTSWHAFLAATALGSVPNTAAYTVAGSRAATPTSPVFLAASGFIALSAVAGALVAWRKRGQLRARAAPPAPHGPLAPEPAGARTAAVGDPPLAGAVTHRL</sequence>
<feature type="region of interest" description="Disordered" evidence="8">
    <location>
        <begin position="233"/>
        <end position="256"/>
    </location>
</feature>
<comment type="caution">
    <text evidence="7">Lacks conserved residue(s) required for the propagation of feature annotation.</text>
</comment>
<reference evidence="10 11" key="1">
    <citation type="submission" date="2020-02" db="EMBL/GenBank/DDBJ databases">
        <title>Whole-genome analyses of novel actinobacteria.</title>
        <authorList>
            <person name="Sahin N."/>
            <person name="Tatar D."/>
        </authorList>
    </citation>
    <scope>NUCLEOTIDE SEQUENCE [LARGE SCALE GENOMIC DNA]</scope>
    <source>
        <strain evidence="10 11">SB3404</strain>
    </source>
</reference>